<dbReference type="Gene3D" id="3.30.465.10">
    <property type="match status" value="1"/>
</dbReference>
<dbReference type="EMBL" id="CP115450">
    <property type="protein sequence ID" value="WBP91540.1"/>
    <property type="molecule type" value="Genomic_DNA"/>
</dbReference>
<evidence type="ECO:0000256" key="3">
    <source>
        <dbReference type="ARBA" id="ARBA00022630"/>
    </source>
</evidence>
<dbReference type="Pfam" id="PF01565">
    <property type="entry name" value="FAD_binding_4"/>
    <property type="match status" value="1"/>
</dbReference>
<evidence type="ECO:0000256" key="1">
    <source>
        <dbReference type="ARBA" id="ARBA00001974"/>
    </source>
</evidence>
<evidence type="ECO:0000256" key="6">
    <source>
        <dbReference type="SAM" id="SignalP"/>
    </source>
</evidence>
<feature type="chain" id="PRO_5045307722" evidence="6">
    <location>
        <begin position="18"/>
        <end position="554"/>
    </location>
</feature>
<keyword evidence="4" id="KW-0274">FAD</keyword>
<keyword evidence="5" id="KW-0560">Oxidoreductase</keyword>
<dbReference type="InterPro" id="IPR050416">
    <property type="entry name" value="FAD-linked_Oxidoreductase"/>
</dbReference>
<dbReference type="InterPro" id="IPR016169">
    <property type="entry name" value="FAD-bd_PCMH_sub2"/>
</dbReference>
<keyword evidence="3" id="KW-0285">Flavoprotein</keyword>
<accession>A0ABY7QGH2</accession>
<dbReference type="InterPro" id="IPR012951">
    <property type="entry name" value="BBE"/>
</dbReference>
<dbReference type="Gene3D" id="3.40.462.20">
    <property type="match status" value="1"/>
</dbReference>
<evidence type="ECO:0000256" key="2">
    <source>
        <dbReference type="ARBA" id="ARBA00005466"/>
    </source>
</evidence>
<dbReference type="PANTHER" id="PTHR42973:SF39">
    <property type="entry name" value="FAD-BINDING PCMH-TYPE DOMAIN-CONTAINING PROTEIN"/>
    <property type="match status" value="1"/>
</dbReference>
<organism evidence="8 9">
    <name type="scientific">Kitasatospora cathayae</name>
    <dbReference type="NCBI Taxonomy" id="3004092"/>
    <lineage>
        <taxon>Bacteria</taxon>
        <taxon>Bacillati</taxon>
        <taxon>Actinomycetota</taxon>
        <taxon>Actinomycetes</taxon>
        <taxon>Kitasatosporales</taxon>
        <taxon>Streptomycetaceae</taxon>
        <taxon>Kitasatospora</taxon>
    </lineage>
</organism>
<proteinExistence type="inferred from homology"/>
<dbReference type="PROSITE" id="PS51387">
    <property type="entry name" value="FAD_PCMH"/>
    <property type="match status" value="1"/>
</dbReference>
<evidence type="ECO:0000313" key="8">
    <source>
        <dbReference type="EMBL" id="WBP91540.1"/>
    </source>
</evidence>
<protein>
    <submittedName>
        <fullName evidence="8">FAD-binding protein</fullName>
    </submittedName>
</protein>
<dbReference type="InterPro" id="IPR036318">
    <property type="entry name" value="FAD-bd_PCMH-like_sf"/>
</dbReference>
<evidence type="ECO:0000259" key="7">
    <source>
        <dbReference type="PROSITE" id="PS51387"/>
    </source>
</evidence>
<feature type="domain" description="FAD-binding PCMH-type" evidence="7">
    <location>
        <begin position="64"/>
        <end position="244"/>
    </location>
</feature>
<dbReference type="Proteomes" id="UP001212821">
    <property type="component" value="Chromosome"/>
</dbReference>
<dbReference type="InterPro" id="IPR016166">
    <property type="entry name" value="FAD-bd_PCMH"/>
</dbReference>
<comment type="similarity">
    <text evidence="2">Belongs to the oxygen-dependent FAD-linked oxidoreductase family.</text>
</comment>
<evidence type="ECO:0000256" key="5">
    <source>
        <dbReference type="ARBA" id="ARBA00023002"/>
    </source>
</evidence>
<keyword evidence="9" id="KW-1185">Reference proteome</keyword>
<dbReference type="RefSeq" id="WP_270150895.1">
    <property type="nucleotide sequence ID" value="NZ_CP115450.1"/>
</dbReference>
<keyword evidence="6" id="KW-0732">Signal</keyword>
<evidence type="ECO:0000313" key="9">
    <source>
        <dbReference type="Proteomes" id="UP001212821"/>
    </source>
</evidence>
<dbReference type="SUPFAM" id="SSF56176">
    <property type="entry name" value="FAD-binding/transporter-associated domain-like"/>
    <property type="match status" value="1"/>
</dbReference>
<dbReference type="Pfam" id="PF08031">
    <property type="entry name" value="BBE"/>
    <property type="match status" value="1"/>
</dbReference>
<reference evidence="9" key="1">
    <citation type="submission" date="2022-12" db="EMBL/GenBank/DDBJ databases">
        <authorList>
            <person name="Mo P."/>
        </authorList>
    </citation>
    <scope>NUCLEOTIDE SEQUENCE [LARGE SCALE GENOMIC DNA]</scope>
    <source>
        <strain evidence="9">HUAS 3-15</strain>
    </source>
</reference>
<feature type="signal peptide" evidence="6">
    <location>
        <begin position="1"/>
        <end position="17"/>
    </location>
</feature>
<gene>
    <name evidence="8" type="ORF">O1G21_10050</name>
</gene>
<sequence>MAGAAALAGAASLPVGAGVAAASPATGGEAAAAGTAQPAPFPATSVRPADARYPDLVRGMNQRWSARPDSVRLVADTEQVRDAVQQALDAGQRLTVRSGGHCYEDFVYNDAVKTVIDLSEMTEVRYDEQRRAFEVQAGATLTHVYERLYKAYGVIAPGGVCYSVGVGGHVSGGGWGMLCRRDGLIVDHLYAVEVVVVDARRRARVVVATREPDDPNRELWWAHTGGGGGNFGVVTRYWFRSPGTTGSTPGALLPKPPAEVLLSAVSWSWADLTEQSFVRLVRNYGAWHEAHATAGGPYDGLSANLSLNHRSNGQIGLLTQMDATVPNARGLLDAFLQAVSDGVDAPHGAVTRPLGEHGPMPEFATPRVLPWLQATRYLGVTNAVLVDPTLRGDQKSAYVRRNLPEQQISTIYRHLTRTDFANPNAMVLFSSYGAAVNSVPRDATAQVHRDSAFKLLYQTYWHPAEEDDANIGWLRDLYEDVYADTGGVPVSDRNTDGCYVNYPDIDLNDPKHNRSGLPYTTLYYGENYPRLQRVKAAWDPTDFFRHDQSVKLPG</sequence>
<dbReference type="InterPro" id="IPR006094">
    <property type="entry name" value="Oxid_FAD_bind_N"/>
</dbReference>
<comment type="cofactor">
    <cofactor evidence="1">
        <name>FAD</name>
        <dbReference type="ChEBI" id="CHEBI:57692"/>
    </cofactor>
</comment>
<name>A0ABY7QGH2_9ACTN</name>
<evidence type="ECO:0000256" key="4">
    <source>
        <dbReference type="ARBA" id="ARBA00022827"/>
    </source>
</evidence>
<dbReference type="PANTHER" id="PTHR42973">
    <property type="entry name" value="BINDING OXIDOREDUCTASE, PUTATIVE (AFU_ORTHOLOGUE AFUA_1G17690)-RELATED"/>
    <property type="match status" value="1"/>
</dbReference>